<dbReference type="AlphaFoldDB" id="A0A0F9SBS5"/>
<evidence type="ECO:0000256" key="2">
    <source>
        <dbReference type="ARBA" id="ARBA00001946"/>
    </source>
</evidence>
<comment type="cofactor">
    <cofactor evidence="1">
        <name>Mn(2+)</name>
        <dbReference type="ChEBI" id="CHEBI:29035"/>
    </cofactor>
</comment>
<dbReference type="GO" id="GO:0008686">
    <property type="term" value="F:3,4-dihydroxy-2-butanone-4-phosphate synthase activity"/>
    <property type="evidence" value="ECO:0007669"/>
    <property type="project" value="InterPro"/>
</dbReference>
<comment type="pathway">
    <text evidence="3">Cofactor biosynthesis; riboflavin biosynthesis.</text>
</comment>
<comment type="similarity">
    <text evidence="4">In the N-terminal section; belongs to the DHBP synthase family.</text>
</comment>
<sequence>MNNTVYPASFRANSMNGISPITDIIKDMSQGKMIVLIDDEGRENEGDLILAAEFVTPEHINFMARYGRGLICLTLNEARCHQLDLPLMVKKNKASMGTNFTVSIEAAEGVTTGISTADRARTIQATVAKDAKPQDIVKPGHIFPLMAQNGGVLARAGHTEAGCDLAELAGLEPSSVICEILKEDGNMARLPDLLEFAAEHHLKIGRIADLIQYRNQTETLVERISERTIKTTYGYFNLIAYRDRTTQQIHIALVYGKPDPKQATLVRVHEPLSLIDLLDMGSSTHSWGINGAMAAIEDAGCGVIVLLRRNEDEDDLLKRIEDTAIVQDADYELRDFGIGAQILKDIGVKRMRLMTNPKRMPNLTGFELQVEGYISPKSDDEMMEYQRHYS</sequence>
<evidence type="ECO:0000256" key="1">
    <source>
        <dbReference type="ARBA" id="ARBA00001936"/>
    </source>
</evidence>
<dbReference type="HAMAP" id="MF_00180">
    <property type="entry name" value="RibB"/>
    <property type="match status" value="1"/>
</dbReference>
<evidence type="ECO:0000256" key="4">
    <source>
        <dbReference type="ARBA" id="ARBA00005520"/>
    </source>
</evidence>
<feature type="domain" description="GTP cyclohydrolase II" evidence="10">
    <location>
        <begin position="222"/>
        <end position="374"/>
    </location>
</feature>
<organism evidence="11">
    <name type="scientific">marine sediment metagenome</name>
    <dbReference type="NCBI Taxonomy" id="412755"/>
    <lineage>
        <taxon>unclassified sequences</taxon>
        <taxon>metagenomes</taxon>
        <taxon>ecological metagenomes</taxon>
    </lineage>
</organism>
<evidence type="ECO:0000256" key="3">
    <source>
        <dbReference type="ARBA" id="ARBA00005104"/>
    </source>
</evidence>
<dbReference type="NCBIfam" id="TIGR00506">
    <property type="entry name" value="ribB"/>
    <property type="match status" value="1"/>
</dbReference>
<gene>
    <name evidence="11" type="ORF">LCGC14_0539020</name>
</gene>
<dbReference type="PANTHER" id="PTHR21327">
    <property type="entry name" value="GTP CYCLOHYDROLASE II-RELATED"/>
    <property type="match status" value="1"/>
</dbReference>
<dbReference type="GO" id="GO:0046872">
    <property type="term" value="F:metal ion binding"/>
    <property type="evidence" value="ECO:0007669"/>
    <property type="project" value="UniProtKB-KW"/>
</dbReference>
<evidence type="ECO:0000256" key="7">
    <source>
        <dbReference type="ARBA" id="ARBA00022842"/>
    </source>
</evidence>
<evidence type="ECO:0000259" key="10">
    <source>
        <dbReference type="Pfam" id="PF00925"/>
    </source>
</evidence>
<dbReference type="Pfam" id="PF00925">
    <property type="entry name" value="GTP_cyclohydro2"/>
    <property type="match status" value="1"/>
</dbReference>
<dbReference type="GO" id="GO:0005829">
    <property type="term" value="C:cytosol"/>
    <property type="evidence" value="ECO:0007669"/>
    <property type="project" value="TreeGrafter"/>
</dbReference>
<name>A0A0F9SBS5_9ZZZZ</name>
<dbReference type="EMBL" id="LAZR01000716">
    <property type="protein sequence ID" value="KKN59747.1"/>
    <property type="molecule type" value="Genomic_DNA"/>
</dbReference>
<evidence type="ECO:0000256" key="6">
    <source>
        <dbReference type="ARBA" id="ARBA00022723"/>
    </source>
</evidence>
<dbReference type="SUPFAM" id="SSF55821">
    <property type="entry name" value="YrdC/RibB"/>
    <property type="match status" value="1"/>
</dbReference>
<dbReference type="NCBIfam" id="NF010626">
    <property type="entry name" value="PRK14019.1"/>
    <property type="match status" value="1"/>
</dbReference>
<dbReference type="Pfam" id="PF00926">
    <property type="entry name" value="DHBP_synthase"/>
    <property type="match status" value="1"/>
</dbReference>
<keyword evidence="6" id="KW-0479">Metal-binding</keyword>
<dbReference type="InterPro" id="IPR017945">
    <property type="entry name" value="DHBP_synth_RibB-like_a/b_dom"/>
</dbReference>
<keyword evidence="5" id="KW-0686">Riboflavin biosynthesis</keyword>
<comment type="caution">
    <text evidence="11">The sequence shown here is derived from an EMBL/GenBank/DDBJ whole genome shotgun (WGS) entry which is preliminary data.</text>
</comment>
<dbReference type="GO" id="GO:0009231">
    <property type="term" value="P:riboflavin biosynthetic process"/>
    <property type="evidence" value="ECO:0007669"/>
    <property type="project" value="UniProtKB-UniPathway"/>
</dbReference>
<keyword evidence="8" id="KW-0464">Manganese</keyword>
<evidence type="ECO:0000256" key="9">
    <source>
        <dbReference type="ARBA" id="ARBA00023239"/>
    </source>
</evidence>
<dbReference type="FunFam" id="3.90.870.10:FF:000001">
    <property type="entry name" value="Riboflavin biosynthesis protein RibBA"/>
    <property type="match status" value="1"/>
</dbReference>
<protein>
    <recommendedName>
        <fullName evidence="10">GTP cyclohydrolase II domain-containing protein</fullName>
    </recommendedName>
</protein>
<proteinExistence type="inferred from homology"/>
<accession>A0A0F9SBS5</accession>
<reference evidence="11" key="1">
    <citation type="journal article" date="2015" name="Nature">
        <title>Complex archaea that bridge the gap between prokaryotes and eukaryotes.</title>
        <authorList>
            <person name="Spang A."/>
            <person name="Saw J.H."/>
            <person name="Jorgensen S.L."/>
            <person name="Zaremba-Niedzwiedzka K."/>
            <person name="Martijn J."/>
            <person name="Lind A.E."/>
            <person name="van Eijk R."/>
            <person name="Schleper C."/>
            <person name="Guy L."/>
            <person name="Ettema T.J."/>
        </authorList>
    </citation>
    <scope>NUCLEOTIDE SEQUENCE</scope>
</reference>
<dbReference type="GO" id="GO:0003935">
    <property type="term" value="F:GTP cyclohydrolase II activity"/>
    <property type="evidence" value="ECO:0007669"/>
    <property type="project" value="TreeGrafter"/>
</dbReference>
<dbReference type="SUPFAM" id="SSF142695">
    <property type="entry name" value="RibA-like"/>
    <property type="match status" value="1"/>
</dbReference>
<dbReference type="UniPathway" id="UPA00275"/>
<keyword evidence="7" id="KW-0460">Magnesium</keyword>
<dbReference type="Gene3D" id="3.90.870.10">
    <property type="entry name" value="DHBP synthase"/>
    <property type="match status" value="1"/>
</dbReference>
<evidence type="ECO:0000256" key="8">
    <source>
        <dbReference type="ARBA" id="ARBA00023211"/>
    </source>
</evidence>
<dbReference type="InterPro" id="IPR036144">
    <property type="entry name" value="RibA-like_sf"/>
</dbReference>
<dbReference type="InterPro" id="IPR000422">
    <property type="entry name" value="DHBP_synthase_RibB"/>
</dbReference>
<dbReference type="PIRSF" id="PIRSF001259">
    <property type="entry name" value="RibA"/>
    <property type="match status" value="1"/>
</dbReference>
<dbReference type="Gene3D" id="3.40.50.10990">
    <property type="entry name" value="GTP cyclohydrolase II"/>
    <property type="match status" value="1"/>
</dbReference>
<evidence type="ECO:0000313" key="11">
    <source>
        <dbReference type="EMBL" id="KKN59747.1"/>
    </source>
</evidence>
<dbReference type="InterPro" id="IPR032677">
    <property type="entry name" value="GTP_cyclohydro_II"/>
</dbReference>
<comment type="cofactor">
    <cofactor evidence="2">
        <name>Mg(2+)</name>
        <dbReference type="ChEBI" id="CHEBI:18420"/>
    </cofactor>
</comment>
<evidence type="ECO:0000256" key="5">
    <source>
        <dbReference type="ARBA" id="ARBA00022619"/>
    </source>
</evidence>
<dbReference type="PANTHER" id="PTHR21327:SF34">
    <property type="entry name" value="3,4-DIHYDROXY-2-BUTANONE 4-PHOSPHATE SYNTHASE"/>
    <property type="match status" value="1"/>
</dbReference>
<keyword evidence="9" id="KW-0456">Lyase</keyword>